<evidence type="ECO:0000256" key="2">
    <source>
        <dbReference type="ARBA" id="ARBA00023315"/>
    </source>
</evidence>
<dbReference type="Gene3D" id="3.40.630.30">
    <property type="match status" value="1"/>
</dbReference>
<feature type="domain" description="N-acetyltransferase" evidence="3">
    <location>
        <begin position="4"/>
        <end position="157"/>
    </location>
</feature>
<name>A0A5C4LS74_9PSEU</name>
<dbReference type="PANTHER" id="PTHR43877:SF1">
    <property type="entry name" value="ACETYLTRANSFERASE"/>
    <property type="match status" value="1"/>
</dbReference>
<sequence length="157" mass="17222">MDKIEVRRADPADAAELTRLRVVMFEGMGRDPGRFDDAWRRRNTEHFAARLADRTRFAAFVVDAGGAGLAACAIGWLNEHLVGAVHPSSQVGYVANVATDRAHRRRGCARATMEALLAWLRRAGVAKIDLHASPDAEPLYRSLGFTEPAGRALTWLA</sequence>
<dbReference type="PANTHER" id="PTHR43877">
    <property type="entry name" value="AMINOALKYLPHOSPHONATE N-ACETYLTRANSFERASE-RELATED-RELATED"/>
    <property type="match status" value="1"/>
</dbReference>
<keyword evidence="1 4" id="KW-0808">Transferase</keyword>
<dbReference type="AlphaFoldDB" id="A0A5C4LS74"/>
<reference evidence="4 5" key="1">
    <citation type="submission" date="2019-06" db="EMBL/GenBank/DDBJ databases">
        <title>Amycolatopsis alkalitolerans sp. nov., isolated from Gastrodia elata Blume.</title>
        <authorList>
            <person name="Narsing Rao M.P."/>
            <person name="Li W.J."/>
        </authorList>
    </citation>
    <scope>NUCLEOTIDE SEQUENCE [LARGE SCALE GENOMIC DNA]</scope>
    <source>
        <strain evidence="4 5">SYSUP0005</strain>
    </source>
</reference>
<gene>
    <name evidence="4" type="ORF">FG385_32750</name>
</gene>
<evidence type="ECO:0000259" key="3">
    <source>
        <dbReference type="PROSITE" id="PS51186"/>
    </source>
</evidence>
<dbReference type="Proteomes" id="UP000305546">
    <property type="component" value="Unassembled WGS sequence"/>
</dbReference>
<evidence type="ECO:0000256" key="1">
    <source>
        <dbReference type="ARBA" id="ARBA00022679"/>
    </source>
</evidence>
<organism evidence="4 5">
    <name type="scientific">Amycolatopsis alkalitolerans</name>
    <dbReference type="NCBI Taxonomy" id="2547244"/>
    <lineage>
        <taxon>Bacteria</taxon>
        <taxon>Bacillati</taxon>
        <taxon>Actinomycetota</taxon>
        <taxon>Actinomycetes</taxon>
        <taxon>Pseudonocardiales</taxon>
        <taxon>Pseudonocardiaceae</taxon>
        <taxon>Amycolatopsis</taxon>
    </lineage>
</organism>
<dbReference type="GO" id="GO:0016747">
    <property type="term" value="F:acyltransferase activity, transferring groups other than amino-acyl groups"/>
    <property type="evidence" value="ECO:0007669"/>
    <property type="project" value="InterPro"/>
</dbReference>
<keyword evidence="5" id="KW-1185">Reference proteome</keyword>
<evidence type="ECO:0000313" key="5">
    <source>
        <dbReference type="Proteomes" id="UP000305546"/>
    </source>
</evidence>
<evidence type="ECO:0000313" key="4">
    <source>
        <dbReference type="EMBL" id="TNC19231.1"/>
    </source>
</evidence>
<accession>A0A5C4LS74</accession>
<dbReference type="PROSITE" id="PS51186">
    <property type="entry name" value="GNAT"/>
    <property type="match status" value="1"/>
</dbReference>
<dbReference type="OrthoDB" id="9805924at2"/>
<proteinExistence type="predicted"/>
<dbReference type="SUPFAM" id="SSF55729">
    <property type="entry name" value="Acyl-CoA N-acyltransferases (Nat)"/>
    <property type="match status" value="1"/>
</dbReference>
<dbReference type="CDD" id="cd04301">
    <property type="entry name" value="NAT_SF"/>
    <property type="match status" value="1"/>
</dbReference>
<keyword evidence="2" id="KW-0012">Acyltransferase</keyword>
<protein>
    <submittedName>
        <fullName evidence="4">GNAT family N-acetyltransferase</fullName>
    </submittedName>
</protein>
<dbReference type="Pfam" id="PF00583">
    <property type="entry name" value="Acetyltransf_1"/>
    <property type="match status" value="1"/>
</dbReference>
<dbReference type="InterPro" id="IPR050832">
    <property type="entry name" value="Bact_Acetyltransf"/>
</dbReference>
<dbReference type="RefSeq" id="WP_139100688.1">
    <property type="nucleotide sequence ID" value="NZ_VDFW01000054.1"/>
</dbReference>
<comment type="caution">
    <text evidence="4">The sequence shown here is derived from an EMBL/GenBank/DDBJ whole genome shotgun (WGS) entry which is preliminary data.</text>
</comment>
<dbReference type="EMBL" id="VDFW01000054">
    <property type="protein sequence ID" value="TNC19231.1"/>
    <property type="molecule type" value="Genomic_DNA"/>
</dbReference>
<dbReference type="InterPro" id="IPR000182">
    <property type="entry name" value="GNAT_dom"/>
</dbReference>
<dbReference type="InterPro" id="IPR016181">
    <property type="entry name" value="Acyl_CoA_acyltransferase"/>
</dbReference>